<name>A0A9W8P1K5_9AGAR</name>
<protein>
    <submittedName>
        <fullName evidence="2">Uncharacterized protein</fullName>
    </submittedName>
</protein>
<reference evidence="2 3" key="1">
    <citation type="journal article" date="2023" name="Proc. Natl. Acad. Sci. U.S.A.">
        <title>A global phylogenomic analysis of the shiitake genus Lentinula.</title>
        <authorList>
            <person name="Sierra-Patev S."/>
            <person name="Min B."/>
            <person name="Naranjo-Ortiz M."/>
            <person name="Looney B."/>
            <person name="Konkel Z."/>
            <person name="Slot J.C."/>
            <person name="Sakamoto Y."/>
            <person name="Steenwyk J.L."/>
            <person name="Rokas A."/>
            <person name="Carro J."/>
            <person name="Camarero S."/>
            <person name="Ferreira P."/>
            <person name="Molpeceres G."/>
            <person name="Ruiz-Duenas F.J."/>
            <person name="Serrano A."/>
            <person name="Henrissat B."/>
            <person name="Drula E."/>
            <person name="Hughes K.W."/>
            <person name="Mata J.L."/>
            <person name="Ishikawa N.K."/>
            <person name="Vargas-Isla R."/>
            <person name="Ushijima S."/>
            <person name="Smith C.A."/>
            <person name="Donoghue J."/>
            <person name="Ahrendt S."/>
            <person name="Andreopoulos W."/>
            <person name="He G."/>
            <person name="LaButti K."/>
            <person name="Lipzen A."/>
            <person name="Ng V."/>
            <person name="Riley R."/>
            <person name="Sandor L."/>
            <person name="Barry K."/>
            <person name="Martinez A.T."/>
            <person name="Xiao Y."/>
            <person name="Gibbons J.G."/>
            <person name="Terashima K."/>
            <person name="Grigoriev I.V."/>
            <person name="Hibbett D."/>
        </authorList>
    </citation>
    <scope>NUCLEOTIDE SEQUENCE [LARGE SCALE GENOMIC DNA]</scope>
    <source>
        <strain evidence="2 3">TFB7810</strain>
    </source>
</reference>
<organism evidence="2 3">
    <name type="scientific">Lentinula detonsa</name>
    <dbReference type="NCBI Taxonomy" id="2804962"/>
    <lineage>
        <taxon>Eukaryota</taxon>
        <taxon>Fungi</taxon>
        <taxon>Dikarya</taxon>
        <taxon>Basidiomycota</taxon>
        <taxon>Agaricomycotina</taxon>
        <taxon>Agaricomycetes</taxon>
        <taxon>Agaricomycetidae</taxon>
        <taxon>Agaricales</taxon>
        <taxon>Marasmiineae</taxon>
        <taxon>Omphalotaceae</taxon>
        <taxon>Lentinula</taxon>
    </lineage>
</organism>
<keyword evidence="3" id="KW-1185">Reference proteome</keyword>
<comment type="caution">
    <text evidence="2">The sequence shown here is derived from an EMBL/GenBank/DDBJ whole genome shotgun (WGS) entry which is preliminary data.</text>
</comment>
<dbReference type="AlphaFoldDB" id="A0A9W8P1K5"/>
<sequence>MEWKKPMEWPNRNLMMGVMGNIMVGKWRLVRNISEMSREVSGSGKSRNSKQLRMQTGRWESITISKHIRKGDKGKFPTGVSINEQSGRASEEGMKWLMLPMNGPKASKYNRSSRSSDRSSVGTIEVPWERSKSEWTGGYGSHVGVKRTSIRLLERILTTPSGSGKGSDEYEQ</sequence>
<dbReference type="Proteomes" id="UP001142393">
    <property type="component" value="Unassembled WGS sequence"/>
</dbReference>
<gene>
    <name evidence="2" type="ORF">DFH05DRAFT_1459913</name>
</gene>
<evidence type="ECO:0000313" key="3">
    <source>
        <dbReference type="Proteomes" id="UP001142393"/>
    </source>
</evidence>
<dbReference type="EMBL" id="JANVFU010000006">
    <property type="protein sequence ID" value="KAJ3745003.1"/>
    <property type="molecule type" value="Genomic_DNA"/>
</dbReference>
<proteinExistence type="predicted"/>
<accession>A0A9W8P1K5</accession>
<evidence type="ECO:0000256" key="1">
    <source>
        <dbReference type="SAM" id="MobiDB-lite"/>
    </source>
</evidence>
<evidence type="ECO:0000313" key="2">
    <source>
        <dbReference type="EMBL" id="KAJ3745003.1"/>
    </source>
</evidence>
<feature type="region of interest" description="Disordered" evidence="1">
    <location>
        <begin position="70"/>
        <end position="92"/>
    </location>
</feature>